<dbReference type="Proteomes" id="UP001596620">
    <property type="component" value="Unassembled WGS sequence"/>
</dbReference>
<evidence type="ECO:0000313" key="2">
    <source>
        <dbReference type="EMBL" id="MFC7746092.1"/>
    </source>
</evidence>
<proteinExistence type="predicted"/>
<reference evidence="3" key="1">
    <citation type="journal article" date="2019" name="Int. J. Syst. Evol. Microbiol.">
        <title>The Global Catalogue of Microorganisms (GCM) 10K type strain sequencing project: providing services to taxonomists for standard genome sequencing and annotation.</title>
        <authorList>
            <consortium name="The Broad Institute Genomics Platform"/>
            <consortium name="The Broad Institute Genome Sequencing Center for Infectious Disease"/>
            <person name="Wu L."/>
            <person name="Ma J."/>
        </authorList>
    </citation>
    <scope>NUCLEOTIDE SEQUENCE [LARGE SCALE GENOMIC DNA]</scope>
    <source>
        <strain evidence="3">JCM 30234</strain>
    </source>
</reference>
<sequence>MTGGAITLMIVSMLIIWGGLTASITNAVKKAGKRK</sequence>
<dbReference type="RefSeq" id="WP_382357573.1">
    <property type="nucleotide sequence ID" value="NZ_JBHTGR010000004.1"/>
</dbReference>
<dbReference type="NCBIfam" id="NF033493">
    <property type="entry name" value="MetS_like_NSS"/>
    <property type="match status" value="1"/>
</dbReference>
<keyword evidence="1" id="KW-0812">Transmembrane</keyword>
<organism evidence="2 3">
    <name type="scientific">Lentibacillus kimchii</name>
    <dbReference type="NCBI Taxonomy" id="1542911"/>
    <lineage>
        <taxon>Bacteria</taxon>
        <taxon>Bacillati</taxon>
        <taxon>Bacillota</taxon>
        <taxon>Bacilli</taxon>
        <taxon>Bacillales</taxon>
        <taxon>Bacillaceae</taxon>
        <taxon>Lentibacillus</taxon>
    </lineage>
</organism>
<keyword evidence="1" id="KW-1133">Transmembrane helix</keyword>
<feature type="transmembrane region" description="Helical" evidence="1">
    <location>
        <begin position="6"/>
        <end position="28"/>
    </location>
</feature>
<protein>
    <submittedName>
        <fullName evidence="2">MetS family NSS transporter small subunit</fullName>
    </submittedName>
</protein>
<accession>A0ABW2UQ95</accession>
<keyword evidence="1" id="KW-0472">Membrane</keyword>
<comment type="caution">
    <text evidence="2">The sequence shown here is derived from an EMBL/GenBank/DDBJ whole genome shotgun (WGS) entry which is preliminary data.</text>
</comment>
<keyword evidence="3" id="KW-1185">Reference proteome</keyword>
<dbReference type="EMBL" id="JBHTGR010000004">
    <property type="protein sequence ID" value="MFC7746092.1"/>
    <property type="molecule type" value="Genomic_DNA"/>
</dbReference>
<name>A0ABW2UQ95_9BACI</name>
<gene>
    <name evidence="2" type="ORF">ACFQU8_02405</name>
</gene>
<evidence type="ECO:0000256" key="1">
    <source>
        <dbReference type="SAM" id="Phobius"/>
    </source>
</evidence>
<evidence type="ECO:0000313" key="3">
    <source>
        <dbReference type="Proteomes" id="UP001596620"/>
    </source>
</evidence>